<reference evidence="4" key="1">
    <citation type="submission" date="2021-09" db="EMBL/GenBank/DDBJ databases">
        <authorList>
            <consortium name="AG Swart"/>
            <person name="Singh M."/>
            <person name="Singh A."/>
            <person name="Seah K."/>
            <person name="Emmerich C."/>
        </authorList>
    </citation>
    <scope>NUCLEOTIDE SEQUENCE</scope>
    <source>
        <strain evidence="4">ATCC30299</strain>
    </source>
</reference>
<dbReference type="PROSITE" id="PS51450">
    <property type="entry name" value="LRR"/>
    <property type="match status" value="1"/>
</dbReference>
<dbReference type="SUPFAM" id="SSF52047">
    <property type="entry name" value="RNI-like"/>
    <property type="match status" value="1"/>
</dbReference>
<evidence type="ECO:0000313" key="4">
    <source>
        <dbReference type="EMBL" id="CAG9321397.1"/>
    </source>
</evidence>
<protein>
    <recommendedName>
        <fullName evidence="6">Ran GTPase-activating protein</fullName>
    </recommendedName>
</protein>
<dbReference type="SMART" id="SM00368">
    <property type="entry name" value="LRR_RI"/>
    <property type="match status" value="8"/>
</dbReference>
<evidence type="ECO:0000256" key="3">
    <source>
        <dbReference type="ARBA" id="ARBA00022737"/>
    </source>
</evidence>
<accession>A0AAU9J003</accession>
<dbReference type="AlphaFoldDB" id="A0AAU9J003"/>
<dbReference type="GO" id="GO:0006913">
    <property type="term" value="P:nucleocytoplasmic transport"/>
    <property type="evidence" value="ECO:0007669"/>
    <property type="project" value="TreeGrafter"/>
</dbReference>
<dbReference type="GO" id="GO:0031267">
    <property type="term" value="F:small GTPase binding"/>
    <property type="evidence" value="ECO:0007669"/>
    <property type="project" value="TreeGrafter"/>
</dbReference>
<dbReference type="InterPro" id="IPR001611">
    <property type="entry name" value="Leu-rich_rpt"/>
</dbReference>
<comment type="caution">
    <text evidence="4">The sequence shown here is derived from an EMBL/GenBank/DDBJ whole genome shotgun (WGS) entry which is preliminary data.</text>
</comment>
<organism evidence="4 5">
    <name type="scientific">Blepharisma stoltei</name>
    <dbReference type="NCBI Taxonomy" id="1481888"/>
    <lineage>
        <taxon>Eukaryota</taxon>
        <taxon>Sar</taxon>
        <taxon>Alveolata</taxon>
        <taxon>Ciliophora</taxon>
        <taxon>Postciliodesmatophora</taxon>
        <taxon>Heterotrichea</taxon>
        <taxon>Heterotrichida</taxon>
        <taxon>Blepharismidae</taxon>
        <taxon>Blepharisma</taxon>
    </lineage>
</organism>
<evidence type="ECO:0008006" key="6">
    <source>
        <dbReference type="Google" id="ProtNLM"/>
    </source>
</evidence>
<keyword evidence="3" id="KW-0677">Repeat</keyword>
<dbReference type="InterPro" id="IPR032675">
    <property type="entry name" value="LRR_dom_sf"/>
</dbReference>
<dbReference type="InterPro" id="IPR027038">
    <property type="entry name" value="RanGap"/>
</dbReference>
<gene>
    <name evidence="4" type="ORF">BSTOLATCC_MIC28679</name>
</gene>
<evidence type="ECO:0000256" key="2">
    <source>
        <dbReference type="ARBA" id="ARBA00022614"/>
    </source>
</evidence>
<keyword evidence="1" id="KW-0343">GTPase activation</keyword>
<dbReference type="GO" id="GO:0048471">
    <property type="term" value="C:perinuclear region of cytoplasm"/>
    <property type="evidence" value="ECO:0007669"/>
    <property type="project" value="TreeGrafter"/>
</dbReference>
<dbReference type="Pfam" id="PF13516">
    <property type="entry name" value="LRR_6"/>
    <property type="match status" value="3"/>
</dbReference>
<sequence>MGVFFSNNLTREPLVFKIPTENFFYHLPGEVEDFCKQISDNKHFIYEADLSNNTYTEEALELILNSLEECCNLTIVRLRKILYEWMTEFEKILEMVCRFLQTIQNLEELDLSDNCLKPQALDIFTLCLERSPNIKAIRLNNDNLGAIGAKKIFESLKKIDNLKLFVFAGENNCFEDEGTIVLASLFGKLKTLRKICLSENEIGQLGILALSESICKNPNLQVLKLRDNHINEKPSYLSLSSAFKRLRFLSFIDLGDCLLGNKGSKAIIKSLMISNENLRQLYIQYNEIDENELSDIIVSFIIKRKTLEVINLTGNDINPESIEHLWKELRKADREFTIILTDNSESSISDIDCYYYEERVDGITYEKSETIKNK</sequence>
<dbReference type="Gene3D" id="3.80.10.10">
    <property type="entry name" value="Ribonuclease Inhibitor"/>
    <property type="match status" value="1"/>
</dbReference>
<dbReference type="PANTHER" id="PTHR24113:SF12">
    <property type="entry name" value="RAN GTPASE-ACTIVATING PROTEIN 1"/>
    <property type="match status" value="1"/>
</dbReference>
<proteinExistence type="predicted"/>
<dbReference type="GO" id="GO:0005829">
    <property type="term" value="C:cytosol"/>
    <property type="evidence" value="ECO:0007669"/>
    <property type="project" value="TreeGrafter"/>
</dbReference>
<keyword evidence="2" id="KW-0433">Leucine-rich repeat</keyword>
<keyword evidence="5" id="KW-1185">Reference proteome</keyword>
<evidence type="ECO:0000313" key="5">
    <source>
        <dbReference type="Proteomes" id="UP001162131"/>
    </source>
</evidence>
<dbReference type="Proteomes" id="UP001162131">
    <property type="component" value="Unassembled WGS sequence"/>
</dbReference>
<dbReference type="GO" id="GO:0005096">
    <property type="term" value="F:GTPase activator activity"/>
    <property type="evidence" value="ECO:0007669"/>
    <property type="project" value="UniProtKB-KW"/>
</dbReference>
<evidence type="ECO:0000256" key="1">
    <source>
        <dbReference type="ARBA" id="ARBA00022468"/>
    </source>
</evidence>
<dbReference type="GO" id="GO:0005634">
    <property type="term" value="C:nucleus"/>
    <property type="evidence" value="ECO:0007669"/>
    <property type="project" value="TreeGrafter"/>
</dbReference>
<dbReference type="EMBL" id="CAJZBQ010000028">
    <property type="protein sequence ID" value="CAG9321397.1"/>
    <property type="molecule type" value="Genomic_DNA"/>
</dbReference>
<name>A0AAU9J003_9CILI</name>
<dbReference type="PANTHER" id="PTHR24113">
    <property type="entry name" value="RAN GTPASE-ACTIVATING PROTEIN 1"/>
    <property type="match status" value="1"/>
</dbReference>